<sequence>MQHDDLRPVIMRRRSSSDLTKQKFGTMPLIPLRGDNTDATMLSANQTLDSTKKRSAQLPSPINEKLIQELSNISLKKNECQADGPGQQVT</sequence>
<gene>
    <name evidence="1" type="ORF">KIL84_015388</name>
</gene>
<dbReference type="Proteomes" id="UP000827986">
    <property type="component" value="Unassembled WGS sequence"/>
</dbReference>
<protein>
    <submittedName>
        <fullName evidence="1">Uncharacterized protein</fullName>
    </submittedName>
</protein>
<evidence type="ECO:0000313" key="2">
    <source>
        <dbReference type="Proteomes" id="UP000827986"/>
    </source>
</evidence>
<organism evidence="1 2">
    <name type="scientific">Mauremys mutica</name>
    <name type="common">yellowpond turtle</name>
    <dbReference type="NCBI Taxonomy" id="74926"/>
    <lineage>
        <taxon>Eukaryota</taxon>
        <taxon>Metazoa</taxon>
        <taxon>Chordata</taxon>
        <taxon>Craniata</taxon>
        <taxon>Vertebrata</taxon>
        <taxon>Euteleostomi</taxon>
        <taxon>Archelosauria</taxon>
        <taxon>Testudinata</taxon>
        <taxon>Testudines</taxon>
        <taxon>Cryptodira</taxon>
        <taxon>Durocryptodira</taxon>
        <taxon>Testudinoidea</taxon>
        <taxon>Geoemydidae</taxon>
        <taxon>Geoemydinae</taxon>
        <taxon>Mauremys</taxon>
    </lineage>
</organism>
<comment type="caution">
    <text evidence="1">The sequence shown here is derived from an EMBL/GenBank/DDBJ whole genome shotgun (WGS) entry which is preliminary data.</text>
</comment>
<accession>A0A9D4ARV7</accession>
<evidence type="ECO:0000313" key="1">
    <source>
        <dbReference type="EMBL" id="KAH1166216.1"/>
    </source>
</evidence>
<proteinExistence type="predicted"/>
<keyword evidence="2" id="KW-1185">Reference proteome</keyword>
<dbReference type="AlphaFoldDB" id="A0A9D4ARV7"/>
<name>A0A9D4ARV7_9SAUR</name>
<dbReference type="EMBL" id="JAHDVG010000487">
    <property type="protein sequence ID" value="KAH1166216.1"/>
    <property type="molecule type" value="Genomic_DNA"/>
</dbReference>
<reference evidence="1" key="1">
    <citation type="submission" date="2021-09" db="EMBL/GenBank/DDBJ databases">
        <title>The genome of Mauremys mutica provides insights into the evolution of semi-aquatic lifestyle.</title>
        <authorList>
            <person name="Gong S."/>
            <person name="Gao Y."/>
        </authorList>
    </citation>
    <scope>NUCLEOTIDE SEQUENCE</scope>
    <source>
        <strain evidence="1">MM-2020</strain>
        <tissue evidence="1">Muscle</tissue>
    </source>
</reference>